<keyword evidence="1" id="KW-0175">Coiled coil</keyword>
<evidence type="ECO:0000256" key="1">
    <source>
        <dbReference type="SAM" id="Coils"/>
    </source>
</evidence>
<reference evidence="2 3" key="1">
    <citation type="submission" date="2020-08" db="EMBL/GenBank/DDBJ databases">
        <title>Genomic Encyclopedia of Type Strains, Phase IV (KMG-IV): sequencing the most valuable type-strain genomes for metagenomic binning, comparative biology and taxonomic classification.</title>
        <authorList>
            <person name="Goeker M."/>
        </authorList>
    </citation>
    <scope>NUCLEOTIDE SEQUENCE [LARGE SCALE GENOMIC DNA]</scope>
    <source>
        <strain evidence="2 3">DSM 16268</strain>
    </source>
</reference>
<accession>A0A7W9L428</accession>
<dbReference type="Proteomes" id="UP000523821">
    <property type="component" value="Unassembled WGS sequence"/>
</dbReference>
<dbReference type="AlphaFoldDB" id="A0A7W9L428"/>
<dbReference type="RefSeq" id="WP_183858571.1">
    <property type="nucleotide sequence ID" value="NZ_JACHOO010000013.1"/>
</dbReference>
<sequence length="194" mass="21514">MTEPLSNALADLAEQVKLANEQFLLARRTTAESALRAGGLLIDAKDRCAHGEWLPFLKRAGINERTARNFMTLARSGIKPDTVADLGGIRAALEHLASERAAAAIREENAALKAEQAVLEAEIAALKAEIKRFSEMHVLFEKGGFEAVVAAKDEEIRVLKTRVEREVKDRQSWGRSADFWEKKARDLGYSKERA</sequence>
<feature type="coiled-coil region" evidence="1">
    <location>
        <begin position="102"/>
        <end position="136"/>
    </location>
</feature>
<proteinExistence type="predicted"/>
<evidence type="ECO:0000313" key="2">
    <source>
        <dbReference type="EMBL" id="MBB5755139.1"/>
    </source>
</evidence>
<gene>
    <name evidence="2" type="ORF">GGQ63_004238</name>
</gene>
<name>A0A7W9L428_9HYPH</name>
<comment type="caution">
    <text evidence="2">The sequence shown here is derived from an EMBL/GenBank/DDBJ whole genome shotgun (WGS) entry which is preliminary data.</text>
</comment>
<protein>
    <recommendedName>
        <fullName evidence="4">DUF3102 domain-containing protein</fullName>
    </recommendedName>
</protein>
<evidence type="ECO:0000313" key="3">
    <source>
        <dbReference type="Proteomes" id="UP000523821"/>
    </source>
</evidence>
<evidence type="ECO:0008006" key="4">
    <source>
        <dbReference type="Google" id="ProtNLM"/>
    </source>
</evidence>
<keyword evidence="3" id="KW-1185">Reference proteome</keyword>
<dbReference type="EMBL" id="JACHOO010000013">
    <property type="protein sequence ID" value="MBB5755139.1"/>
    <property type="molecule type" value="Genomic_DNA"/>
</dbReference>
<organism evidence="2 3">
    <name type="scientific">Prosthecomicrobium pneumaticum</name>
    <dbReference type="NCBI Taxonomy" id="81895"/>
    <lineage>
        <taxon>Bacteria</taxon>
        <taxon>Pseudomonadati</taxon>
        <taxon>Pseudomonadota</taxon>
        <taxon>Alphaproteobacteria</taxon>
        <taxon>Hyphomicrobiales</taxon>
        <taxon>Kaistiaceae</taxon>
        <taxon>Prosthecomicrobium</taxon>
    </lineage>
</organism>